<evidence type="ECO:0000313" key="2">
    <source>
        <dbReference type="EMBL" id="GFE51642.1"/>
    </source>
</evidence>
<gene>
    <name evidence="2" type="ORF">So717_33950</name>
</gene>
<accession>A0A640VVF7</accession>
<feature type="region of interest" description="Disordered" evidence="1">
    <location>
        <begin position="43"/>
        <end position="66"/>
    </location>
</feature>
<dbReference type="EMBL" id="BLIV01000007">
    <property type="protein sequence ID" value="GFE51642.1"/>
    <property type="molecule type" value="Genomic_DNA"/>
</dbReference>
<dbReference type="AlphaFoldDB" id="A0A640VVF7"/>
<evidence type="ECO:0000256" key="1">
    <source>
        <dbReference type="SAM" id="MobiDB-lite"/>
    </source>
</evidence>
<evidence type="ECO:0000313" key="3">
    <source>
        <dbReference type="Proteomes" id="UP000436522"/>
    </source>
</evidence>
<dbReference type="Gene3D" id="3.30.70.1060">
    <property type="entry name" value="Dimeric alpha+beta barrel"/>
    <property type="match status" value="1"/>
</dbReference>
<proteinExistence type="predicted"/>
<name>A0A640VVF7_9RHOB</name>
<sequence length="107" mass="11086">MIMPKFLLIYHGKPDIQSAEDGARHMAAWNAWKSGMGSAVVDPGLPVGPSKTITPTGVEDHGGANPASGMTVLQADTLDDAITLAQACPHLSGTGTIEIAEAMDLDM</sequence>
<evidence type="ECO:0008006" key="4">
    <source>
        <dbReference type="Google" id="ProtNLM"/>
    </source>
</evidence>
<comment type="caution">
    <text evidence="2">The sequence shown here is derived from an EMBL/GenBank/DDBJ whole genome shotgun (WGS) entry which is preliminary data.</text>
</comment>
<organism evidence="2 3">
    <name type="scientific">Roseobacter cerasinus</name>
    <dbReference type="NCBI Taxonomy" id="2602289"/>
    <lineage>
        <taxon>Bacteria</taxon>
        <taxon>Pseudomonadati</taxon>
        <taxon>Pseudomonadota</taxon>
        <taxon>Alphaproteobacteria</taxon>
        <taxon>Rhodobacterales</taxon>
        <taxon>Roseobacteraceae</taxon>
        <taxon>Roseobacter</taxon>
    </lineage>
</organism>
<reference evidence="2 3" key="1">
    <citation type="submission" date="2019-12" db="EMBL/GenBank/DDBJ databases">
        <title>Roseobacter cerasinus sp. nov., isolated from seawater around aquaculture.</title>
        <authorList>
            <person name="Muramatsu S."/>
            <person name="Takabe Y."/>
            <person name="Mori K."/>
            <person name="Takaichi S."/>
            <person name="Hanada S."/>
        </authorList>
    </citation>
    <scope>NUCLEOTIDE SEQUENCE [LARGE SCALE GENOMIC DNA]</scope>
    <source>
        <strain evidence="2 3">AI77</strain>
    </source>
</reference>
<dbReference type="InterPro" id="IPR011008">
    <property type="entry name" value="Dimeric_a/b-barrel"/>
</dbReference>
<dbReference type="SUPFAM" id="SSF54909">
    <property type="entry name" value="Dimeric alpha+beta barrel"/>
    <property type="match status" value="1"/>
</dbReference>
<protein>
    <recommendedName>
        <fullName evidence="4">YCII-related domain-containing protein</fullName>
    </recommendedName>
</protein>
<keyword evidence="3" id="KW-1185">Reference proteome</keyword>
<dbReference type="Proteomes" id="UP000436522">
    <property type="component" value="Unassembled WGS sequence"/>
</dbReference>